<sequence length="296" mass="31775">PKHTLSIPSTISATPHKIPLLFYGPASFHPLKPSARPLPIVLNFHGGGFTLGSPNNDARWATAATTASAVLIGVAYRLAPEHPFPAAVEDGVDAILWLLAHGAAYGLDPARIVLSGASAGGNLAFTVALRLAAELRKRGESASRISKTLAGIVAFYPPTNYAQTREQRRASNRSATKPVGRGAPDGLFKLFDEAYLYPREGVDLAGVYVSPGLAGEGVLREGLPARIAIFTCEWDQLYAEGEAFRRRLVGLGKTVKGRMIEGVDHAWDKQPTFRGRDGKKDAMYAEAAAELVEMFR</sequence>
<proteinExistence type="predicted"/>
<dbReference type="AlphaFoldDB" id="A0A6A6QQ14"/>
<dbReference type="PANTHER" id="PTHR23025">
    <property type="entry name" value="TRIACYLGLYCEROL LIPASE"/>
    <property type="match status" value="1"/>
</dbReference>
<dbReference type="PANTHER" id="PTHR23025:SF4">
    <property type="entry name" value="ALPHA_BETA HYDROLASE FOLD-3 DOMAIN-CONTAINING PROTEIN"/>
    <property type="match status" value="1"/>
</dbReference>
<dbReference type="Gene3D" id="3.40.50.1820">
    <property type="entry name" value="alpha/beta hydrolase"/>
    <property type="match status" value="1"/>
</dbReference>
<accession>A0A6A6QQ14</accession>
<organism evidence="2 3">
    <name type="scientific">Lophium mytilinum</name>
    <dbReference type="NCBI Taxonomy" id="390894"/>
    <lineage>
        <taxon>Eukaryota</taxon>
        <taxon>Fungi</taxon>
        <taxon>Dikarya</taxon>
        <taxon>Ascomycota</taxon>
        <taxon>Pezizomycotina</taxon>
        <taxon>Dothideomycetes</taxon>
        <taxon>Pleosporomycetidae</taxon>
        <taxon>Mytilinidiales</taxon>
        <taxon>Mytilinidiaceae</taxon>
        <taxon>Lophium</taxon>
    </lineage>
</organism>
<name>A0A6A6QQ14_9PEZI</name>
<feature type="non-terminal residue" evidence="2">
    <location>
        <position position="296"/>
    </location>
</feature>
<keyword evidence="3" id="KW-1185">Reference proteome</keyword>
<dbReference type="Pfam" id="PF07859">
    <property type="entry name" value="Abhydrolase_3"/>
    <property type="match status" value="1"/>
</dbReference>
<gene>
    <name evidence="2" type="ORF">BU16DRAFT_421973</name>
</gene>
<evidence type="ECO:0000313" key="2">
    <source>
        <dbReference type="EMBL" id="KAF2494254.1"/>
    </source>
</evidence>
<evidence type="ECO:0000313" key="3">
    <source>
        <dbReference type="Proteomes" id="UP000799750"/>
    </source>
</evidence>
<dbReference type="SUPFAM" id="SSF53474">
    <property type="entry name" value="alpha/beta-Hydrolases"/>
    <property type="match status" value="1"/>
</dbReference>
<dbReference type="GO" id="GO:0004806">
    <property type="term" value="F:triacylglycerol lipase activity"/>
    <property type="evidence" value="ECO:0007669"/>
    <property type="project" value="TreeGrafter"/>
</dbReference>
<reference evidence="2" key="1">
    <citation type="journal article" date="2020" name="Stud. Mycol.">
        <title>101 Dothideomycetes genomes: a test case for predicting lifestyles and emergence of pathogens.</title>
        <authorList>
            <person name="Haridas S."/>
            <person name="Albert R."/>
            <person name="Binder M."/>
            <person name="Bloem J."/>
            <person name="Labutti K."/>
            <person name="Salamov A."/>
            <person name="Andreopoulos B."/>
            <person name="Baker S."/>
            <person name="Barry K."/>
            <person name="Bills G."/>
            <person name="Bluhm B."/>
            <person name="Cannon C."/>
            <person name="Castanera R."/>
            <person name="Culley D."/>
            <person name="Daum C."/>
            <person name="Ezra D."/>
            <person name="Gonzalez J."/>
            <person name="Henrissat B."/>
            <person name="Kuo A."/>
            <person name="Liang C."/>
            <person name="Lipzen A."/>
            <person name="Lutzoni F."/>
            <person name="Magnuson J."/>
            <person name="Mondo S."/>
            <person name="Nolan M."/>
            <person name="Ohm R."/>
            <person name="Pangilinan J."/>
            <person name="Park H.-J."/>
            <person name="Ramirez L."/>
            <person name="Alfaro M."/>
            <person name="Sun H."/>
            <person name="Tritt A."/>
            <person name="Yoshinaga Y."/>
            <person name="Zwiers L.-H."/>
            <person name="Turgeon B."/>
            <person name="Goodwin S."/>
            <person name="Spatafora J."/>
            <person name="Crous P."/>
            <person name="Grigoriev I."/>
        </authorList>
    </citation>
    <scope>NUCLEOTIDE SEQUENCE</scope>
    <source>
        <strain evidence="2">CBS 269.34</strain>
    </source>
</reference>
<feature type="non-terminal residue" evidence="2">
    <location>
        <position position="1"/>
    </location>
</feature>
<dbReference type="InterPro" id="IPR029058">
    <property type="entry name" value="AB_hydrolase_fold"/>
</dbReference>
<dbReference type="InterPro" id="IPR013094">
    <property type="entry name" value="AB_hydrolase_3"/>
</dbReference>
<dbReference type="Proteomes" id="UP000799750">
    <property type="component" value="Unassembled WGS sequence"/>
</dbReference>
<dbReference type="GO" id="GO:0005829">
    <property type="term" value="C:cytosol"/>
    <property type="evidence" value="ECO:0007669"/>
    <property type="project" value="TreeGrafter"/>
</dbReference>
<dbReference type="OrthoDB" id="433474at2759"/>
<evidence type="ECO:0000259" key="1">
    <source>
        <dbReference type="Pfam" id="PF07859"/>
    </source>
</evidence>
<dbReference type="EMBL" id="MU004191">
    <property type="protein sequence ID" value="KAF2494254.1"/>
    <property type="molecule type" value="Genomic_DNA"/>
</dbReference>
<dbReference type="GO" id="GO:0004771">
    <property type="term" value="F:sterol ester esterase activity"/>
    <property type="evidence" value="ECO:0007669"/>
    <property type="project" value="TreeGrafter"/>
</dbReference>
<dbReference type="GO" id="GO:0019433">
    <property type="term" value="P:triglyceride catabolic process"/>
    <property type="evidence" value="ECO:0007669"/>
    <property type="project" value="TreeGrafter"/>
</dbReference>
<protein>
    <recommendedName>
        <fullName evidence="1">Alpha/beta hydrolase fold-3 domain-containing protein</fullName>
    </recommendedName>
</protein>
<feature type="domain" description="Alpha/beta hydrolase fold-3" evidence="1">
    <location>
        <begin position="41"/>
        <end position="267"/>
    </location>
</feature>